<feature type="compositionally biased region" description="Gly residues" evidence="1">
    <location>
        <begin position="46"/>
        <end position="55"/>
    </location>
</feature>
<dbReference type="Proteomes" id="UP001187415">
    <property type="component" value="Unassembled WGS sequence"/>
</dbReference>
<dbReference type="AlphaFoldDB" id="A0AA88LUX1"/>
<reference evidence="2" key="1">
    <citation type="submission" date="2023-07" db="EMBL/GenBank/DDBJ databases">
        <title>Chromosome-level Genome Assembly of Striped Snakehead (Channa striata).</title>
        <authorList>
            <person name="Liu H."/>
        </authorList>
    </citation>
    <scope>NUCLEOTIDE SEQUENCE</scope>
    <source>
        <strain evidence="2">Gz</strain>
        <tissue evidence="2">Muscle</tissue>
    </source>
</reference>
<name>A0AA88LUX1_CHASR</name>
<keyword evidence="3" id="KW-1185">Reference proteome</keyword>
<gene>
    <name evidence="2" type="ORF">Q5P01_021889</name>
</gene>
<protein>
    <submittedName>
        <fullName evidence="2">Uncharacterized protein</fullName>
    </submittedName>
</protein>
<dbReference type="EMBL" id="JAUPFM010000017">
    <property type="protein sequence ID" value="KAK2824714.1"/>
    <property type="molecule type" value="Genomic_DNA"/>
</dbReference>
<sequence>MNKFLGDAMGADGVAKMAGKKVGTLVEDTVKNAMGGAKKEEKKQEGGGGGGGGFGDKAREGTDVETSSS</sequence>
<feature type="region of interest" description="Disordered" evidence="1">
    <location>
        <begin position="33"/>
        <end position="69"/>
    </location>
</feature>
<accession>A0AA88LUX1</accession>
<proteinExistence type="predicted"/>
<organism evidence="2 3">
    <name type="scientific">Channa striata</name>
    <name type="common">Snakehead murrel</name>
    <name type="synonym">Ophicephalus striatus</name>
    <dbReference type="NCBI Taxonomy" id="64152"/>
    <lineage>
        <taxon>Eukaryota</taxon>
        <taxon>Metazoa</taxon>
        <taxon>Chordata</taxon>
        <taxon>Craniata</taxon>
        <taxon>Vertebrata</taxon>
        <taxon>Euteleostomi</taxon>
        <taxon>Actinopterygii</taxon>
        <taxon>Neopterygii</taxon>
        <taxon>Teleostei</taxon>
        <taxon>Neoteleostei</taxon>
        <taxon>Acanthomorphata</taxon>
        <taxon>Anabantaria</taxon>
        <taxon>Anabantiformes</taxon>
        <taxon>Channoidei</taxon>
        <taxon>Channidae</taxon>
        <taxon>Channa</taxon>
    </lineage>
</organism>
<evidence type="ECO:0000256" key="1">
    <source>
        <dbReference type="SAM" id="MobiDB-lite"/>
    </source>
</evidence>
<comment type="caution">
    <text evidence="2">The sequence shown here is derived from an EMBL/GenBank/DDBJ whole genome shotgun (WGS) entry which is preliminary data.</text>
</comment>
<evidence type="ECO:0000313" key="3">
    <source>
        <dbReference type="Proteomes" id="UP001187415"/>
    </source>
</evidence>
<evidence type="ECO:0000313" key="2">
    <source>
        <dbReference type="EMBL" id="KAK2824714.1"/>
    </source>
</evidence>